<evidence type="ECO:0000313" key="2">
    <source>
        <dbReference type="EMBL" id="VFT84226.1"/>
    </source>
</evidence>
<proteinExistence type="predicted"/>
<dbReference type="Proteomes" id="UP000332933">
    <property type="component" value="Unassembled WGS sequence"/>
</dbReference>
<dbReference type="InterPro" id="IPR032675">
    <property type="entry name" value="LRR_dom_sf"/>
</dbReference>
<dbReference type="EMBL" id="VJMH01003861">
    <property type="protein sequence ID" value="KAF0704607.1"/>
    <property type="molecule type" value="Genomic_DNA"/>
</dbReference>
<evidence type="ECO:0000313" key="3">
    <source>
        <dbReference type="Proteomes" id="UP000332933"/>
    </source>
</evidence>
<reference evidence="2 3" key="1">
    <citation type="submission" date="2019-03" db="EMBL/GenBank/DDBJ databases">
        <authorList>
            <person name="Gaulin E."/>
            <person name="Dumas B."/>
        </authorList>
    </citation>
    <scope>NUCLEOTIDE SEQUENCE [LARGE SCALE GENOMIC DNA]</scope>
    <source>
        <strain evidence="2">CBS 568.67</strain>
    </source>
</reference>
<reference evidence="1" key="2">
    <citation type="submission" date="2019-06" db="EMBL/GenBank/DDBJ databases">
        <title>Genomics analysis of Aphanomyces spp. identifies a new class of oomycete effector associated with host adaptation.</title>
        <authorList>
            <person name="Gaulin E."/>
        </authorList>
    </citation>
    <scope>NUCLEOTIDE SEQUENCE</scope>
    <source>
        <strain evidence="1">CBS 578.67</strain>
    </source>
</reference>
<name>A0A485KI42_9STRA</name>
<dbReference type="EMBL" id="CAADRA010003873">
    <property type="protein sequence ID" value="VFT84226.1"/>
    <property type="molecule type" value="Genomic_DNA"/>
</dbReference>
<dbReference type="AlphaFoldDB" id="A0A485KI42"/>
<organism evidence="2 3">
    <name type="scientific">Aphanomyces stellatus</name>
    <dbReference type="NCBI Taxonomy" id="120398"/>
    <lineage>
        <taxon>Eukaryota</taxon>
        <taxon>Sar</taxon>
        <taxon>Stramenopiles</taxon>
        <taxon>Oomycota</taxon>
        <taxon>Saprolegniomycetes</taxon>
        <taxon>Saprolegniales</taxon>
        <taxon>Verrucalvaceae</taxon>
        <taxon>Aphanomyces</taxon>
    </lineage>
</organism>
<keyword evidence="3" id="KW-1185">Reference proteome</keyword>
<evidence type="ECO:0000313" key="1">
    <source>
        <dbReference type="EMBL" id="KAF0704607.1"/>
    </source>
</evidence>
<protein>
    <submittedName>
        <fullName evidence="2">Aste57867_7307 protein</fullName>
    </submittedName>
</protein>
<gene>
    <name evidence="2" type="primary">Aste57867_7307</name>
    <name evidence="1" type="ORF">As57867_007281</name>
    <name evidence="2" type="ORF">ASTE57867_7307</name>
</gene>
<accession>A0A485KI42</accession>
<sequence length="273" mass="31051">MFWHGWLQTRLVRALKIELLEFNHVLDLVPPFYDAIANCATLEELSLKSVALPVPCFPHPLAVRTAAIAYCHVNLKAMFSGLTNVRTLHVSGHILKRSKQTANLHLILQLPHLVELKLNNVLHKSMEVLCKAICQSRVRDLDLGDYIVPKVSETFIESSEHCLGLIGTYLPQWTHLLKLNLRGFFIGTPSAETLGIGISRAQHLLYLGLRFKNRFDLSLLAPYLGQNTAQTLEMQRCTFHGLFDWFNNGHSFHQIFANDHLRSLVQELCIARQ</sequence>
<dbReference type="SUPFAM" id="SSF52047">
    <property type="entry name" value="RNI-like"/>
    <property type="match status" value="1"/>
</dbReference>
<dbReference type="Gene3D" id="3.80.10.10">
    <property type="entry name" value="Ribonuclease Inhibitor"/>
    <property type="match status" value="1"/>
</dbReference>